<keyword evidence="12" id="KW-1185">Reference proteome</keyword>
<keyword evidence="8" id="KW-0807">Transducer</keyword>
<keyword evidence="3 9" id="KW-0812">Transmembrane</keyword>
<feature type="transmembrane region" description="Helical" evidence="9">
    <location>
        <begin position="256"/>
        <end position="278"/>
    </location>
</feature>
<evidence type="ECO:0000256" key="3">
    <source>
        <dbReference type="ARBA" id="ARBA00022692"/>
    </source>
</evidence>
<keyword evidence="2" id="KW-1003">Cell membrane</keyword>
<name>A0AAY4BFT4_9TELE</name>
<reference evidence="11" key="2">
    <citation type="submission" date="2025-08" db="UniProtKB">
        <authorList>
            <consortium name="Ensembl"/>
        </authorList>
    </citation>
    <scope>IDENTIFICATION</scope>
</reference>
<dbReference type="PROSITE" id="PS50262">
    <property type="entry name" value="G_PROTEIN_RECEP_F1_2"/>
    <property type="match status" value="1"/>
</dbReference>
<accession>A0AAY4BFT4</accession>
<proteinExistence type="predicted"/>
<evidence type="ECO:0000313" key="11">
    <source>
        <dbReference type="Ensembl" id="ENSDCDP00010019775.1"/>
    </source>
</evidence>
<dbReference type="PANTHER" id="PTHR24233:SF11">
    <property type="entry name" value="P2Y PURINOCEPTOR 14-LIKE"/>
    <property type="match status" value="1"/>
</dbReference>
<dbReference type="PRINTS" id="PR00237">
    <property type="entry name" value="GPCRRHODOPSN"/>
</dbReference>
<dbReference type="PRINTS" id="PR01157">
    <property type="entry name" value="P2YPURNOCPTR"/>
</dbReference>
<feature type="transmembrane region" description="Helical" evidence="9">
    <location>
        <begin position="67"/>
        <end position="88"/>
    </location>
</feature>
<dbReference type="PANTHER" id="PTHR24233">
    <property type="entry name" value="P2Y PURINOCEPTOR-RELATED G-PROTEIN COUPLED RECEPTOR"/>
    <property type="match status" value="1"/>
</dbReference>
<evidence type="ECO:0000256" key="2">
    <source>
        <dbReference type="ARBA" id="ARBA00022475"/>
    </source>
</evidence>
<protein>
    <recommendedName>
        <fullName evidence="10">G-protein coupled receptors family 1 profile domain-containing protein</fullName>
    </recommendedName>
</protein>
<evidence type="ECO:0000256" key="7">
    <source>
        <dbReference type="ARBA" id="ARBA00023170"/>
    </source>
</evidence>
<feature type="transmembrane region" description="Helical" evidence="9">
    <location>
        <begin position="108"/>
        <end position="133"/>
    </location>
</feature>
<dbReference type="Proteomes" id="UP000694580">
    <property type="component" value="Chromosome 13"/>
</dbReference>
<keyword evidence="4 9" id="KW-1133">Transmembrane helix</keyword>
<dbReference type="Pfam" id="PF00001">
    <property type="entry name" value="7tm_1"/>
    <property type="match status" value="1"/>
</dbReference>
<evidence type="ECO:0000256" key="9">
    <source>
        <dbReference type="SAM" id="Phobius"/>
    </source>
</evidence>
<comment type="subcellular location">
    <subcellularLocation>
        <location evidence="1">Cell membrane</location>
        <topology evidence="1">Multi-pass membrane protein</topology>
    </subcellularLocation>
</comment>
<dbReference type="GO" id="GO:0005886">
    <property type="term" value="C:plasma membrane"/>
    <property type="evidence" value="ECO:0007669"/>
    <property type="project" value="UniProtKB-SubCell"/>
</dbReference>
<keyword evidence="5" id="KW-0297">G-protein coupled receptor</keyword>
<evidence type="ECO:0000313" key="12">
    <source>
        <dbReference type="Proteomes" id="UP000694580"/>
    </source>
</evidence>
<feature type="domain" description="G-protein coupled receptors family 1 profile" evidence="10">
    <location>
        <begin position="46"/>
        <end position="314"/>
    </location>
</feature>
<evidence type="ECO:0000256" key="8">
    <source>
        <dbReference type="ARBA" id="ARBA00023224"/>
    </source>
</evidence>
<feature type="transmembrane region" description="Helical" evidence="9">
    <location>
        <begin position="31"/>
        <end position="55"/>
    </location>
</feature>
<evidence type="ECO:0000259" key="10">
    <source>
        <dbReference type="PROSITE" id="PS50262"/>
    </source>
</evidence>
<dbReference type="Gene3D" id="1.20.1070.10">
    <property type="entry name" value="Rhodopsin 7-helix transmembrane proteins"/>
    <property type="match status" value="1"/>
</dbReference>
<evidence type="ECO:0000256" key="5">
    <source>
        <dbReference type="ARBA" id="ARBA00023040"/>
    </source>
</evidence>
<dbReference type="Ensembl" id="ENSDCDT00010020894.1">
    <property type="protein sequence ID" value="ENSDCDP00010019775.1"/>
    <property type="gene ID" value="ENSDCDG00010008906.1"/>
</dbReference>
<keyword evidence="7" id="KW-0675">Receptor</keyword>
<dbReference type="InterPro" id="IPR000276">
    <property type="entry name" value="GPCR_Rhodpsn"/>
</dbReference>
<dbReference type="SUPFAM" id="SSF81321">
    <property type="entry name" value="Family A G protein-coupled receptor-like"/>
    <property type="match status" value="1"/>
</dbReference>
<evidence type="ECO:0000256" key="6">
    <source>
        <dbReference type="ARBA" id="ARBA00023136"/>
    </source>
</evidence>
<keyword evidence="6 9" id="KW-0472">Membrane</keyword>
<reference evidence="11" key="3">
    <citation type="submission" date="2025-09" db="UniProtKB">
        <authorList>
            <consortium name="Ensembl"/>
        </authorList>
    </citation>
    <scope>IDENTIFICATION</scope>
</reference>
<dbReference type="InterPro" id="IPR017452">
    <property type="entry name" value="GPCR_Rhodpsn_7TM"/>
</dbReference>
<evidence type="ECO:0000256" key="1">
    <source>
        <dbReference type="ARBA" id="ARBA00004651"/>
    </source>
</evidence>
<sequence>MSSNFCFFFCFSSCVSNGSECARSRDEASPFFAIAYALVFLVSVALNGVALRAYFCRPRRHSSSVTVFLRNLAVADLFLSLCLPLRIANYASSVPVVRHVYCSCGASAFYLNMYASILGHISLCVSLSYSFCLPRYLKIVRPLETNPLQAIHSARVTSGVTWAFLVAAALTYMVILQSTGVPQYEGDSVGCEALHSDQAKKLYQAIHLISAGIFSFVLVSLVLFYCSIARRLSQAQRVRPEKRGCGKLARSKRNMLVLVCVFCVCFVPYHLVRLPYAFLKGQLGCYSWAGSFYTAKEVTVLLSAFNACLDPLIYFFFSKAFRAQLGLEECGAARHGTRRHLCVSRARTALVCVTSPVPARWRSAFVLARLKKETCLRQVASSRLGCGFRGANLKLILRPPFHQNGHFSRKRT</sequence>
<organism evidence="11 12">
    <name type="scientific">Denticeps clupeoides</name>
    <name type="common">denticle herring</name>
    <dbReference type="NCBI Taxonomy" id="299321"/>
    <lineage>
        <taxon>Eukaryota</taxon>
        <taxon>Metazoa</taxon>
        <taxon>Chordata</taxon>
        <taxon>Craniata</taxon>
        <taxon>Vertebrata</taxon>
        <taxon>Euteleostomi</taxon>
        <taxon>Actinopterygii</taxon>
        <taxon>Neopterygii</taxon>
        <taxon>Teleostei</taxon>
        <taxon>Clupei</taxon>
        <taxon>Clupeiformes</taxon>
        <taxon>Denticipitoidei</taxon>
        <taxon>Denticipitidae</taxon>
        <taxon>Denticeps</taxon>
    </lineage>
</organism>
<reference evidence="11 12" key="1">
    <citation type="submission" date="2020-06" db="EMBL/GenBank/DDBJ databases">
        <authorList>
            <consortium name="Wellcome Sanger Institute Data Sharing"/>
        </authorList>
    </citation>
    <scope>NUCLEOTIDE SEQUENCE [LARGE SCALE GENOMIC DNA]</scope>
</reference>
<dbReference type="AlphaFoldDB" id="A0AAY4BFT4"/>
<dbReference type="GO" id="GO:0045028">
    <property type="term" value="F:G protein-coupled purinergic nucleotide receptor activity"/>
    <property type="evidence" value="ECO:0007669"/>
    <property type="project" value="TreeGrafter"/>
</dbReference>
<feature type="transmembrane region" description="Helical" evidence="9">
    <location>
        <begin position="298"/>
        <end position="317"/>
    </location>
</feature>
<feature type="transmembrane region" description="Helical" evidence="9">
    <location>
        <begin position="154"/>
        <end position="175"/>
    </location>
</feature>
<evidence type="ECO:0000256" key="4">
    <source>
        <dbReference type="ARBA" id="ARBA00022989"/>
    </source>
</evidence>
<feature type="transmembrane region" description="Helical" evidence="9">
    <location>
        <begin position="205"/>
        <end position="228"/>
    </location>
</feature>
<dbReference type="GeneTree" id="ENSGT01110000267167"/>